<reference evidence="1 2" key="1">
    <citation type="submission" date="2019-03" db="EMBL/GenBank/DDBJ databases">
        <title>Single cell metagenomics reveals metabolic interactions within the superorganism composed of flagellate Streblomastix strix and complex community of Bacteroidetes bacteria on its surface.</title>
        <authorList>
            <person name="Treitli S.C."/>
            <person name="Kolisko M."/>
            <person name="Husnik F."/>
            <person name="Keeling P."/>
            <person name="Hampl V."/>
        </authorList>
    </citation>
    <scope>NUCLEOTIDE SEQUENCE [LARGE SCALE GENOMIC DNA]</scope>
    <source>
        <strain evidence="1">ST1C</strain>
    </source>
</reference>
<organism evidence="1 2">
    <name type="scientific">Streblomastix strix</name>
    <dbReference type="NCBI Taxonomy" id="222440"/>
    <lineage>
        <taxon>Eukaryota</taxon>
        <taxon>Metamonada</taxon>
        <taxon>Preaxostyla</taxon>
        <taxon>Oxymonadida</taxon>
        <taxon>Streblomastigidae</taxon>
        <taxon>Streblomastix</taxon>
    </lineage>
</organism>
<accession>A0A5J4WXY9</accession>
<name>A0A5J4WXY9_9EUKA</name>
<dbReference type="Proteomes" id="UP000324800">
    <property type="component" value="Unassembled WGS sequence"/>
</dbReference>
<sequence>MSACANAIIYALGYSNFKFDQDYKPIDHYIREEIETPATILKNPIARFIENYFYRQDAVSVRNDSQAKFLQYQIETTTTGAILPIT</sequence>
<evidence type="ECO:0000313" key="2">
    <source>
        <dbReference type="Proteomes" id="UP000324800"/>
    </source>
</evidence>
<dbReference type="EMBL" id="SNRW01000648">
    <property type="protein sequence ID" value="KAA6399954.1"/>
    <property type="molecule type" value="Genomic_DNA"/>
</dbReference>
<protein>
    <submittedName>
        <fullName evidence="1">Uncharacterized protein</fullName>
    </submittedName>
</protein>
<dbReference type="AlphaFoldDB" id="A0A5J4WXY9"/>
<comment type="caution">
    <text evidence="1">The sequence shown here is derived from an EMBL/GenBank/DDBJ whole genome shotgun (WGS) entry which is preliminary data.</text>
</comment>
<evidence type="ECO:0000313" key="1">
    <source>
        <dbReference type="EMBL" id="KAA6399954.1"/>
    </source>
</evidence>
<gene>
    <name evidence="1" type="ORF">EZS28_004519</name>
</gene>
<proteinExistence type="predicted"/>